<feature type="compositionally biased region" description="Acidic residues" evidence="1">
    <location>
        <begin position="200"/>
        <end position="212"/>
    </location>
</feature>
<dbReference type="Pfam" id="PF03439">
    <property type="entry name" value="Spt5-NGN"/>
    <property type="match status" value="1"/>
</dbReference>
<dbReference type="InterPro" id="IPR005100">
    <property type="entry name" value="NGN-domain"/>
</dbReference>
<feature type="domain" description="Spt5 KOW" evidence="3">
    <location>
        <begin position="348"/>
        <end position="403"/>
    </location>
</feature>
<dbReference type="PANTHER" id="PTHR11125">
    <property type="entry name" value="SUPPRESSOR OF TY 5"/>
    <property type="match status" value="1"/>
</dbReference>
<dbReference type="CDD" id="cd09888">
    <property type="entry name" value="NGN_Euk"/>
    <property type="match status" value="1"/>
</dbReference>
<dbReference type="GO" id="GO:0006368">
    <property type="term" value="P:transcription elongation by RNA polymerase II"/>
    <property type="evidence" value="ECO:0007669"/>
    <property type="project" value="TreeGrafter"/>
</dbReference>
<feature type="compositionally biased region" description="Basic and acidic residues" evidence="1">
    <location>
        <begin position="164"/>
        <end position="176"/>
    </location>
</feature>
<feature type="domain" description="NGN" evidence="2">
    <location>
        <begin position="233"/>
        <end position="319"/>
    </location>
</feature>
<feature type="non-terminal residue" evidence="4">
    <location>
        <position position="519"/>
    </location>
</feature>
<proteinExistence type="predicted"/>
<dbReference type="CDD" id="cd06081">
    <property type="entry name" value="KOW_Spt5_1"/>
    <property type="match status" value="1"/>
</dbReference>
<dbReference type="AlphaFoldDB" id="A0A3R7YY22"/>
<dbReference type="GO" id="GO:0006357">
    <property type="term" value="P:regulation of transcription by RNA polymerase II"/>
    <property type="evidence" value="ECO:0007669"/>
    <property type="project" value="InterPro"/>
</dbReference>
<evidence type="ECO:0000256" key="1">
    <source>
        <dbReference type="SAM" id="MobiDB-lite"/>
    </source>
</evidence>
<evidence type="ECO:0000259" key="3">
    <source>
        <dbReference type="Pfam" id="PF23042"/>
    </source>
</evidence>
<evidence type="ECO:0000313" key="5">
    <source>
        <dbReference type="Proteomes" id="UP000284452"/>
    </source>
</evidence>
<protein>
    <submittedName>
        <fullName evidence="4">KOW motif domain-containing protein</fullName>
    </submittedName>
</protein>
<dbReference type="PANTHER" id="PTHR11125:SF7">
    <property type="entry name" value="TRANSCRIPTION ELONGATION FACTOR SPT5"/>
    <property type="match status" value="1"/>
</dbReference>
<comment type="caution">
    <text evidence="4">The sequence shown here is derived from an EMBL/GenBank/DDBJ whole genome shotgun (WGS) entry which is preliminary data.</text>
</comment>
<feature type="compositionally biased region" description="Basic residues" evidence="1">
    <location>
        <begin position="91"/>
        <end position="103"/>
    </location>
</feature>
<feature type="compositionally biased region" description="Basic and acidic residues" evidence="1">
    <location>
        <begin position="104"/>
        <end position="115"/>
    </location>
</feature>
<sequence>MQAPSFFFCHASSGFFGATLLPLLAPPEIRFLVSRIPTLWISGIVANAAMSDTEDRQASREASEAEDAEENEEAFSGSDSSSSEEDEGERRRSKKSKKSSKRRSSTERRSRSRDGGRRKKRRAVNAFLDVEAQEGDDEEEEDNDDLFDYSEEAAQAARLAAQATERRVGSREDRAQQRRGGASHLESAIDSLTRRYQDQTFEEGEEEDDLDADGFALEDPNENNLLPDITDPKLWMVKLNKTGVEREVCISILNKSFQMQEKGKDCEIYSCYASDDLKGYVYVEAFSQYAIKEALQGLRLIRTYGEIKMVPLEEMTAVFNSLFAPVSLLDFLVPPMQVRSRAPYIPQRNDFVRVKRGLYANDIAQIHQVEEQGMVVTVRLIPRLDLNALLDREKRGDFSRKSDMATLKQMGGVRAQKRFFDRDEVDARGGQVEQGILPGTVRFAGMTFEESGYLLRRMAVRHLLVGSAAAPSLAEVTEFVQQGKDEDDLHESKRKSSCLFSRLDWLWTLWTFICDRSRH</sequence>
<dbReference type="GO" id="GO:0032784">
    <property type="term" value="P:regulation of DNA-templated transcription elongation"/>
    <property type="evidence" value="ECO:0007669"/>
    <property type="project" value="InterPro"/>
</dbReference>
<dbReference type="VEuPathDB" id="ToxoDB:TGCAST_233000A"/>
<dbReference type="InterPro" id="IPR036735">
    <property type="entry name" value="NGN_dom_sf"/>
</dbReference>
<dbReference type="GO" id="GO:0003729">
    <property type="term" value="F:mRNA binding"/>
    <property type="evidence" value="ECO:0007669"/>
    <property type="project" value="TreeGrafter"/>
</dbReference>
<dbReference type="Gene3D" id="3.30.70.940">
    <property type="entry name" value="NusG, N-terminal domain"/>
    <property type="match status" value="1"/>
</dbReference>
<name>A0A3R7YY22_TOXGO</name>
<dbReference type="InterPro" id="IPR039659">
    <property type="entry name" value="SPT5"/>
</dbReference>
<dbReference type="InterPro" id="IPR041973">
    <property type="entry name" value="KOW_Spt5_1"/>
</dbReference>
<evidence type="ECO:0000313" key="4">
    <source>
        <dbReference type="EMBL" id="RQX75726.1"/>
    </source>
</evidence>
<feature type="compositionally biased region" description="Acidic residues" evidence="1">
    <location>
        <begin position="131"/>
        <end position="143"/>
    </location>
</feature>
<feature type="region of interest" description="Disordered" evidence="1">
    <location>
        <begin position="155"/>
        <end position="223"/>
    </location>
</feature>
<accession>A0A3R7YY22</accession>
<evidence type="ECO:0000259" key="2">
    <source>
        <dbReference type="Pfam" id="PF03439"/>
    </source>
</evidence>
<dbReference type="InterPro" id="IPR039385">
    <property type="entry name" value="NGN_Euk"/>
</dbReference>
<reference evidence="4 5" key="1">
    <citation type="submission" date="2017-10" db="EMBL/GenBank/DDBJ databases">
        <authorList>
            <person name="Sibley D."/>
            <person name="Venepally P."/>
            <person name="Karamycheva S."/>
            <person name="Hadjithomas M."/>
            <person name="Khan A."/>
            <person name="Brunk B."/>
            <person name="Roos D."/>
            <person name="Caler E."/>
            <person name="Lorenzi H."/>
        </authorList>
    </citation>
    <scope>NUCLEOTIDE SEQUENCE [LARGE SCALE GENOMIC DNA]</scope>
    <source>
        <strain evidence="4 5">CAST</strain>
    </source>
</reference>
<dbReference type="Proteomes" id="UP000284452">
    <property type="component" value="Unassembled WGS sequence"/>
</dbReference>
<gene>
    <name evidence="4" type="ORF">TGCAST_233000A</name>
</gene>
<organism evidence="4 5">
    <name type="scientific">Toxoplasma gondii CAST</name>
    <dbReference type="NCBI Taxonomy" id="943122"/>
    <lineage>
        <taxon>Eukaryota</taxon>
        <taxon>Sar</taxon>
        <taxon>Alveolata</taxon>
        <taxon>Apicomplexa</taxon>
        <taxon>Conoidasida</taxon>
        <taxon>Coccidia</taxon>
        <taxon>Eucoccidiorida</taxon>
        <taxon>Eimeriorina</taxon>
        <taxon>Sarcocystidae</taxon>
        <taxon>Toxoplasma</taxon>
    </lineage>
</organism>
<dbReference type="EMBL" id="AHIV02000036">
    <property type="protein sequence ID" value="RQX75726.1"/>
    <property type="molecule type" value="Genomic_DNA"/>
</dbReference>
<dbReference type="Pfam" id="PF23042">
    <property type="entry name" value="KOW1_SPT5"/>
    <property type="match status" value="1"/>
</dbReference>
<feature type="compositionally biased region" description="Basic and acidic residues" evidence="1">
    <location>
        <begin position="53"/>
        <end position="63"/>
    </location>
</feature>
<feature type="region of interest" description="Disordered" evidence="1">
    <location>
        <begin position="50"/>
        <end position="143"/>
    </location>
</feature>
<feature type="compositionally biased region" description="Acidic residues" evidence="1">
    <location>
        <begin position="64"/>
        <end position="73"/>
    </location>
</feature>
<dbReference type="GO" id="GO:0032044">
    <property type="term" value="C:DSIF complex"/>
    <property type="evidence" value="ECO:0007669"/>
    <property type="project" value="TreeGrafter"/>
</dbReference>